<proteinExistence type="predicted"/>
<feature type="transmembrane region" description="Helical" evidence="1">
    <location>
        <begin position="26"/>
        <end position="47"/>
    </location>
</feature>
<keyword evidence="1" id="KW-0472">Membrane</keyword>
<dbReference type="InterPro" id="IPR009495">
    <property type="entry name" value="NrsF"/>
</dbReference>
<dbReference type="OrthoDB" id="6059252at2"/>
<gene>
    <name evidence="2" type="ORF">FN976_09085</name>
</gene>
<dbReference type="RefSeq" id="WP_145892696.1">
    <property type="nucleotide sequence ID" value="NZ_VOBQ01000006.1"/>
</dbReference>
<feature type="transmembrane region" description="Helical" evidence="1">
    <location>
        <begin position="190"/>
        <end position="211"/>
    </location>
</feature>
<accession>A0A562ZTZ4</accession>
<feature type="transmembrane region" description="Helical" evidence="1">
    <location>
        <begin position="59"/>
        <end position="79"/>
    </location>
</feature>
<feature type="transmembrane region" description="Helical" evidence="1">
    <location>
        <begin position="91"/>
        <end position="113"/>
    </location>
</feature>
<feature type="transmembrane region" description="Helical" evidence="1">
    <location>
        <begin position="157"/>
        <end position="178"/>
    </location>
</feature>
<evidence type="ECO:0000313" key="3">
    <source>
        <dbReference type="Proteomes" id="UP000318199"/>
    </source>
</evidence>
<comment type="caution">
    <text evidence="2">The sequence shown here is derived from an EMBL/GenBank/DDBJ whole genome shotgun (WGS) entry which is preliminary data.</text>
</comment>
<protein>
    <submittedName>
        <fullName evidence="2">DUF1109 domain-containing protein</fullName>
    </submittedName>
</protein>
<keyword evidence="1" id="KW-0812">Transmembrane</keyword>
<name>A0A562ZTZ4_9BURK</name>
<sequence>MKTDQLALALANDLAPVDPRGVRRRFGLTLGAAVLLPLLAVLLLLGPRADWRGALQLPMFWMKLGFPAVVAAAALVVLHRLAYPGLRPGRAWGAVVLPFILAWALGLAVLARAPEESRLGLLMGSAGWLCPVLIALLAIPAMWCALRALRGLAPTRLTAAGAVAGLFAGGAAACAYALACTEMQVPYLAFWYAVGMLVPSMVGAGLGRWLLRW</sequence>
<organism evidence="2 3">
    <name type="scientific">Caenimonas sedimenti</name>
    <dbReference type="NCBI Taxonomy" id="2596921"/>
    <lineage>
        <taxon>Bacteria</taxon>
        <taxon>Pseudomonadati</taxon>
        <taxon>Pseudomonadota</taxon>
        <taxon>Betaproteobacteria</taxon>
        <taxon>Burkholderiales</taxon>
        <taxon>Comamonadaceae</taxon>
        <taxon>Caenimonas</taxon>
    </lineage>
</organism>
<keyword evidence="1" id="KW-1133">Transmembrane helix</keyword>
<evidence type="ECO:0000256" key="1">
    <source>
        <dbReference type="SAM" id="Phobius"/>
    </source>
</evidence>
<feature type="transmembrane region" description="Helical" evidence="1">
    <location>
        <begin position="125"/>
        <end position="145"/>
    </location>
</feature>
<dbReference type="EMBL" id="VOBQ01000006">
    <property type="protein sequence ID" value="TWO71755.1"/>
    <property type="molecule type" value="Genomic_DNA"/>
</dbReference>
<dbReference type="Proteomes" id="UP000318199">
    <property type="component" value="Unassembled WGS sequence"/>
</dbReference>
<keyword evidence="3" id="KW-1185">Reference proteome</keyword>
<dbReference type="Pfam" id="PF06532">
    <property type="entry name" value="NrsF"/>
    <property type="match status" value="1"/>
</dbReference>
<evidence type="ECO:0000313" key="2">
    <source>
        <dbReference type="EMBL" id="TWO71755.1"/>
    </source>
</evidence>
<dbReference type="AlphaFoldDB" id="A0A562ZTZ4"/>
<reference evidence="2 3" key="1">
    <citation type="submission" date="2019-07" db="EMBL/GenBank/DDBJ databases">
        <title>Caenimonas sedimenti sp. nov., isolated from activated sludge.</title>
        <authorList>
            <person name="Xu J."/>
        </authorList>
    </citation>
    <scope>NUCLEOTIDE SEQUENCE [LARGE SCALE GENOMIC DNA]</scope>
    <source>
        <strain evidence="2 3">HX-9-20</strain>
    </source>
</reference>